<keyword evidence="5 8" id="KW-0812">Transmembrane</keyword>
<evidence type="ECO:0000256" key="1">
    <source>
        <dbReference type="ARBA" id="ARBA00004651"/>
    </source>
</evidence>
<comment type="subcellular location">
    <subcellularLocation>
        <location evidence="1">Cell membrane</location>
        <topology evidence="1">Multi-pass membrane protein</topology>
    </subcellularLocation>
</comment>
<feature type="transmembrane region" description="Helical" evidence="8">
    <location>
        <begin position="213"/>
        <end position="234"/>
    </location>
</feature>
<feature type="transmembrane region" description="Helical" evidence="8">
    <location>
        <begin position="153"/>
        <end position="177"/>
    </location>
</feature>
<protein>
    <submittedName>
        <fullName evidence="9">Putative permease</fullName>
    </submittedName>
</protein>
<sequence>MLKMFIEWYKKRFSDPHVVSLMAVIIGLFIIIYFFNKILLPVFIAIVLSYLLDSPVNFLHKKNIPRTLSVVIVLLLFIMVVLVGFMILLPLIWQQSISLITNIPNMLNFANNFLTTLPEHYPELIDVGLFDSVLQGITEKVVQTGNSLLQFSIVSLLGLVSVAINAVLIPIMMFFLLKDKAKIWGYCSKILPKNRTILNKVAIEMDMQISNYIVGNVLHIIILTICVYIPFWYFGLDYGLLLAVIVGLSVLVPYVGIIISSIPVVLIALFQWGFTAQFGYLLFFYILIQALDGNLLVPCLFSEKLNLHPLVIILAVIVFGGLWGFWGIFFAIPLATLVKAIINAWPKQDELNNANGELKAD</sequence>
<evidence type="ECO:0000256" key="5">
    <source>
        <dbReference type="ARBA" id="ARBA00022692"/>
    </source>
</evidence>
<evidence type="ECO:0000256" key="4">
    <source>
        <dbReference type="ARBA" id="ARBA00022475"/>
    </source>
</evidence>
<dbReference type="GO" id="GO:0055085">
    <property type="term" value="P:transmembrane transport"/>
    <property type="evidence" value="ECO:0007669"/>
    <property type="project" value="TreeGrafter"/>
</dbReference>
<feature type="transmembrane region" description="Helical" evidence="8">
    <location>
        <begin position="71"/>
        <end position="93"/>
    </location>
</feature>
<dbReference type="OrthoDB" id="5562213at2"/>
<feature type="transmembrane region" description="Helical" evidence="8">
    <location>
        <begin position="308"/>
        <end position="338"/>
    </location>
</feature>
<keyword evidence="3" id="KW-0813">Transport</keyword>
<evidence type="ECO:0000313" key="10">
    <source>
        <dbReference type="Proteomes" id="UP000199670"/>
    </source>
</evidence>
<dbReference type="Pfam" id="PF01594">
    <property type="entry name" value="AI-2E_transport"/>
    <property type="match status" value="1"/>
</dbReference>
<evidence type="ECO:0000256" key="7">
    <source>
        <dbReference type="ARBA" id="ARBA00023136"/>
    </source>
</evidence>
<dbReference type="PRINTS" id="PR00173">
    <property type="entry name" value="EDTRNSPORT"/>
</dbReference>
<dbReference type="EMBL" id="FMAQ01000010">
    <property type="protein sequence ID" value="SCC21947.1"/>
    <property type="molecule type" value="Genomic_DNA"/>
</dbReference>
<keyword evidence="4" id="KW-1003">Cell membrane</keyword>
<keyword evidence="7 8" id="KW-0472">Membrane</keyword>
<dbReference type="STRING" id="1798182.GA0061081_11068"/>
<dbReference type="PANTHER" id="PTHR21716:SF53">
    <property type="entry name" value="PERMEASE PERM-RELATED"/>
    <property type="match status" value="1"/>
</dbReference>
<dbReference type="PANTHER" id="PTHR21716">
    <property type="entry name" value="TRANSMEMBRANE PROTEIN"/>
    <property type="match status" value="1"/>
</dbReference>
<keyword evidence="10" id="KW-1185">Reference proteome</keyword>
<evidence type="ECO:0000256" key="8">
    <source>
        <dbReference type="SAM" id="Phobius"/>
    </source>
</evidence>
<evidence type="ECO:0000313" key="9">
    <source>
        <dbReference type="EMBL" id="SCC21947.1"/>
    </source>
</evidence>
<accession>A0A1C4CRZ6</accession>
<dbReference type="GO" id="GO:0005886">
    <property type="term" value="C:plasma membrane"/>
    <property type="evidence" value="ECO:0007669"/>
    <property type="project" value="UniProtKB-SubCell"/>
</dbReference>
<dbReference type="AlphaFoldDB" id="A0A1C4CRZ6"/>
<evidence type="ECO:0000256" key="6">
    <source>
        <dbReference type="ARBA" id="ARBA00022989"/>
    </source>
</evidence>
<evidence type="ECO:0000256" key="3">
    <source>
        <dbReference type="ARBA" id="ARBA00022448"/>
    </source>
</evidence>
<dbReference type="Proteomes" id="UP000199670">
    <property type="component" value="Unassembled WGS sequence"/>
</dbReference>
<feature type="transmembrane region" description="Helical" evidence="8">
    <location>
        <begin position="240"/>
        <end position="259"/>
    </location>
</feature>
<organism evidence="9 10">
    <name type="scientific">Gilliamella bombicola</name>
    <dbReference type="NCBI Taxonomy" id="1798182"/>
    <lineage>
        <taxon>Bacteria</taxon>
        <taxon>Pseudomonadati</taxon>
        <taxon>Pseudomonadota</taxon>
        <taxon>Gammaproteobacteria</taxon>
        <taxon>Orbales</taxon>
        <taxon>Orbaceae</taxon>
        <taxon>Gilliamella</taxon>
    </lineage>
</organism>
<name>A0A1C4CRZ6_9GAMM</name>
<dbReference type="InterPro" id="IPR002549">
    <property type="entry name" value="AI-2E-like"/>
</dbReference>
<feature type="transmembrane region" description="Helical" evidence="8">
    <location>
        <begin position="41"/>
        <end position="59"/>
    </location>
</feature>
<gene>
    <name evidence="9" type="ORF">GA0061081_11068</name>
</gene>
<keyword evidence="6 8" id="KW-1133">Transmembrane helix</keyword>
<feature type="transmembrane region" description="Helical" evidence="8">
    <location>
        <begin position="266"/>
        <end position="288"/>
    </location>
</feature>
<feature type="transmembrane region" description="Helical" evidence="8">
    <location>
        <begin position="18"/>
        <end position="35"/>
    </location>
</feature>
<proteinExistence type="inferred from homology"/>
<reference evidence="10" key="1">
    <citation type="submission" date="2016-08" db="EMBL/GenBank/DDBJ databases">
        <authorList>
            <person name="Varghese N."/>
            <person name="Submissions Spin"/>
        </authorList>
    </citation>
    <scope>NUCLEOTIDE SEQUENCE [LARGE SCALE GENOMIC DNA]</scope>
    <source>
        <strain evidence="10">R-53248</strain>
    </source>
</reference>
<comment type="similarity">
    <text evidence="2">Belongs to the autoinducer-2 exporter (AI-2E) (TC 2.A.86) family.</text>
</comment>
<evidence type="ECO:0000256" key="2">
    <source>
        <dbReference type="ARBA" id="ARBA00009773"/>
    </source>
</evidence>
<dbReference type="RefSeq" id="WP_091349738.1">
    <property type="nucleotide sequence ID" value="NZ_FMAQ01000010.1"/>
</dbReference>